<comment type="similarity">
    <text evidence="1 2">Belongs to the gamma-glutamylcyclotransferase family.</text>
</comment>
<dbReference type="InterPro" id="IPR009288">
    <property type="entry name" value="AIG2-like_dom"/>
</dbReference>
<evidence type="ECO:0000313" key="4">
    <source>
        <dbReference type="EMBL" id="MFD2171276.1"/>
    </source>
</evidence>
<dbReference type="EMBL" id="JBHUIO010000009">
    <property type="protein sequence ID" value="MFD2171276.1"/>
    <property type="molecule type" value="Genomic_DNA"/>
</dbReference>
<dbReference type="Proteomes" id="UP001597343">
    <property type="component" value="Unassembled WGS sequence"/>
</dbReference>
<dbReference type="Pfam" id="PF06094">
    <property type="entry name" value="GGACT"/>
    <property type="match status" value="1"/>
</dbReference>
<dbReference type="InterPro" id="IPR039126">
    <property type="entry name" value="GGACT"/>
</dbReference>
<organism evidence="4 5">
    <name type="scientific">Tumebacillus lipolyticus</name>
    <dbReference type="NCBI Taxonomy" id="1280370"/>
    <lineage>
        <taxon>Bacteria</taxon>
        <taxon>Bacillati</taxon>
        <taxon>Bacillota</taxon>
        <taxon>Bacilli</taxon>
        <taxon>Bacillales</taxon>
        <taxon>Alicyclobacillaceae</taxon>
        <taxon>Tumebacillus</taxon>
    </lineage>
</organism>
<protein>
    <recommendedName>
        <fullName evidence="2">Gamma-glutamylcyclotransferase family protein</fullName>
    </recommendedName>
</protein>
<dbReference type="InterPro" id="IPR036568">
    <property type="entry name" value="GGCT-like_sf"/>
</dbReference>
<dbReference type="PANTHER" id="PTHR12510:SF4">
    <property type="entry name" value="GAMMA-GLUTAMYLAMINECYCLOTRANSFERASE"/>
    <property type="match status" value="1"/>
</dbReference>
<name>A0ABW5A0B3_9BACL</name>
<gene>
    <name evidence="4" type="ORF">ACFSOY_15005</name>
</gene>
<dbReference type="PANTHER" id="PTHR12510">
    <property type="entry name" value="TROPONIN C-AKIN-1 PROTEIN"/>
    <property type="match status" value="1"/>
</dbReference>
<evidence type="ECO:0000256" key="2">
    <source>
        <dbReference type="RuleBase" id="RU367036"/>
    </source>
</evidence>
<evidence type="ECO:0000313" key="5">
    <source>
        <dbReference type="Proteomes" id="UP001597343"/>
    </source>
</evidence>
<feature type="domain" description="Gamma-glutamylcyclotransferase AIG2-like" evidence="3">
    <location>
        <begin position="10"/>
        <end position="114"/>
    </location>
</feature>
<dbReference type="SUPFAM" id="SSF110857">
    <property type="entry name" value="Gamma-glutamyl cyclotransferase-like"/>
    <property type="match status" value="1"/>
</dbReference>
<sequence length="122" mass="13858">MMDHKRTHKVFVYGTLLVGESNHHIVSPHLLHVQPGHVCGRLCDADAGRYPALVLDPIGERIAGEWFTVTEAGLARLDELEEYFGPHHPDNLYERVWVQDAESGCEGFVYVWESFRDCEAIP</sequence>
<proteinExistence type="inferred from homology"/>
<evidence type="ECO:0000256" key="1">
    <source>
        <dbReference type="ARBA" id="ARBA00008861"/>
    </source>
</evidence>
<dbReference type="RefSeq" id="WP_386047947.1">
    <property type="nucleotide sequence ID" value="NZ_JBHUIO010000009.1"/>
</dbReference>
<dbReference type="CDD" id="cd06661">
    <property type="entry name" value="GGCT_like"/>
    <property type="match status" value="1"/>
</dbReference>
<evidence type="ECO:0000259" key="3">
    <source>
        <dbReference type="Pfam" id="PF06094"/>
    </source>
</evidence>
<accession>A0ABW5A0B3</accession>
<comment type="caution">
    <text evidence="4">The sequence shown here is derived from an EMBL/GenBank/DDBJ whole genome shotgun (WGS) entry which is preliminary data.</text>
</comment>
<dbReference type="InterPro" id="IPR013024">
    <property type="entry name" value="GGCT-like"/>
</dbReference>
<reference evidence="5" key="1">
    <citation type="journal article" date="2019" name="Int. J. Syst. Evol. Microbiol.">
        <title>The Global Catalogue of Microorganisms (GCM) 10K type strain sequencing project: providing services to taxonomists for standard genome sequencing and annotation.</title>
        <authorList>
            <consortium name="The Broad Institute Genomics Platform"/>
            <consortium name="The Broad Institute Genome Sequencing Center for Infectious Disease"/>
            <person name="Wu L."/>
            <person name="Ma J."/>
        </authorList>
    </citation>
    <scope>NUCLEOTIDE SEQUENCE [LARGE SCALE GENOMIC DNA]</scope>
    <source>
        <strain evidence="5">CGMCC 1.13574</strain>
    </source>
</reference>
<keyword evidence="5" id="KW-1185">Reference proteome</keyword>
<dbReference type="Gene3D" id="3.10.490.10">
    <property type="entry name" value="Gamma-glutamyl cyclotransferase-like"/>
    <property type="match status" value="1"/>
</dbReference>